<keyword evidence="4" id="KW-1185">Reference proteome</keyword>
<reference evidence="3" key="1">
    <citation type="submission" date="2021-04" db="EMBL/GenBank/DDBJ databases">
        <title>Draft genome sequence of Xylanibacillus composti strain K13.</title>
        <authorList>
            <person name="Uke A."/>
            <person name="Chhe C."/>
            <person name="Baramee S."/>
            <person name="Kosugi A."/>
        </authorList>
    </citation>
    <scope>NUCLEOTIDE SEQUENCE</scope>
    <source>
        <strain evidence="3">K13</strain>
    </source>
</reference>
<organism evidence="3 4">
    <name type="scientific">Xylanibacillus composti</name>
    <dbReference type="NCBI Taxonomy" id="1572762"/>
    <lineage>
        <taxon>Bacteria</taxon>
        <taxon>Bacillati</taxon>
        <taxon>Bacillota</taxon>
        <taxon>Bacilli</taxon>
        <taxon>Bacillales</taxon>
        <taxon>Paenibacillaceae</taxon>
        <taxon>Xylanibacillus</taxon>
    </lineage>
</organism>
<feature type="domain" description="DUF3298" evidence="1">
    <location>
        <begin position="114"/>
        <end position="182"/>
    </location>
</feature>
<evidence type="ECO:0000259" key="1">
    <source>
        <dbReference type="Pfam" id="PF11738"/>
    </source>
</evidence>
<dbReference type="Pfam" id="PF13739">
    <property type="entry name" value="PdaC"/>
    <property type="match status" value="1"/>
</dbReference>
<feature type="domain" description="Deacetylase PdaC" evidence="2">
    <location>
        <begin position="23"/>
        <end position="95"/>
    </location>
</feature>
<sequence length="202" mass="23074">MNTNPLPLPVYPYRLNLPNGNILYPVVASYEYQAAAAKMNDTILQQTYRLLHEQGVPSNPQAESTGYYEVKTNERNVLSLSLFNYTFSGGAHGLTLQKSLTFDAETGRPYTLAELFKPNSGFEEKLTEMVRAQIRERDVPLLTDPPIVRPDADYYIADKALVIYYQVYEIAPYVYQFPYFPISVYSVQDMILEDGPLGRMIY</sequence>
<evidence type="ECO:0000259" key="2">
    <source>
        <dbReference type="Pfam" id="PF13739"/>
    </source>
</evidence>
<dbReference type="InterPro" id="IPR025303">
    <property type="entry name" value="PdaC"/>
</dbReference>
<dbReference type="EMBL" id="BOVK01000018">
    <property type="protein sequence ID" value="GIQ68833.1"/>
    <property type="molecule type" value="Genomic_DNA"/>
</dbReference>
<dbReference type="AlphaFoldDB" id="A0A8J4H0T5"/>
<dbReference type="Gene3D" id="3.90.640.20">
    <property type="entry name" value="Heat-shock cognate protein, ATPase"/>
    <property type="match status" value="1"/>
</dbReference>
<accession>A0A8J4H0T5</accession>
<protein>
    <submittedName>
        <fullName evidence="3">Anti-SigV factor</fullName>
    </submittedName>
</protein>
<dbReference type="Proteomes" id="UP000677918">
    <property type="component" value="Unassembled WGS sequence"/>
</dbReference>
<dbReference type="InterPro" id="IPR037126">
    <property type="entry name" value="PdaC/RsiV-like_sf"/>
</dbReference>
<proteinExistence type="predicted"/>
<name>A0A8J4H0T5_9BACL</name>
<gene>
    <name evidence="3" type="ORF">XYCOK13_16570</name>
</gene>
<dbReference type="InterPro" id="IPR021729">
    <property type="entry name" value="DUF3298"/>
</dbReference>
<dbReference type="Pfam" id="PF11738">
    <property type="entry name" value="DUF3298"/>
    <property type="match status" value="1"/>
</dbReference>
<dbReference type="Gene3D" id="3.30.565.40">
    <property type="entry name" value="Fervidobacterium nodosum Rt17-B1 like"/>
    <property type="match status" value="1"/>
</dbReference>
<evidence type="ECO:0000313" key="3">
    <source>
        <dbReference type="EMBL" id="GIQ68833.1"/>
    </source>
</evidence>
<dbReference type="RefSeq" id="WP_213411566.1">
    <property type="nucleotide sequence ID" value="NZ_BOVK01000018.1"/>
</dbReference>
<evidence type="ECO:0000313" key="4">
    <source>
        <dbReference type="Proteomes" id="UP000677918"/>
    </source>
</evidence>
<comment type="caution">
    <text evidence="3">The sequence shown here is derived from an EMBL/GenBank/DDBJ whole genome shotgun (WGS) entry which is preliminary data.</text>
</comment>